<gene>
    <name evidence="2" type="ORF">BWQ96_08154</name>
</gene>
<sequence length="172" mass="18827">MSGKNVRGFNYSTEEDVVLAKAHPFRSTKRPLGPHKAKEIARKQHNANKKIKIAQEAVKAQQNRNTALSRHNDILVFTNGPGGVHSKQTQEFFLLMQKEALETLQDRAASRKAKKAFTELSEGSVVDEIQEEPATVEEHPTAPSIDLLTDVTSPSAGLDNDSGAVVCPENCP</sequence>
<evidence type="ECO:0000313" key="2">
    <source>
        <dbReference type="EMBL" id="PXF42122.1"/>
    </source>
</evidence>
<feature type="region of interest" description="Disordered" evidence="1">
    <location>
        <begin position="124"/>
        <end position="172"/>
    </location>
</feature>
<evidence type="ECO:0000313" key="3">
    <source>
        <dbReference type="Proteomes" id="UP000247409"/>
    </source>
</evidence>
<comment type="caution">
    <text evidence="2">The sequence shown here is derived from an EMBL/GenBank/DDBJ whole genome shotgun (WGS) entry which is preliminary data.</text>
</comment>
<organism evidence="2 3">
    <name type="scientific">Gracilariopsis chorda</name>
    <dbReference type="NCBI Taxonomy" id="448386"/>
    <lineage>
        <taxon>Eukaryota</taxon>
        <taxon>Rhodophyta</taxon>
        <taxon>Florideophyceae</taxon>
        <taxon>Rhodymeniophycidae</taxon>
        <taxon>Gracilariales</taxon>
        <taxon>Gracilariaceae</taxon>
        <taxon>Gracilariopsis</taxon>
    </lineage>
</organism>
<reference evidence="2 3" key="1">
    <citation type="journal article" date="2018" name="Mol. Biol. Evol.">
        <title>Analysis of the draft genome of the red seaweed Gracilariopsis chorda provides insights into genome size evolution in Rhodophyta.</title>
        <authorList>
            <person name="Lee J."/>
            <person name="Yang E.C."/>
            <person name="Graf L."/>
            <person name="Yang J.H."/>
            <person name="Qiu H."/>
            <person name="Zel Zion U."/>
            <person name="Chan C.X."/>
            <person name="Stephens T.G."/>
            <person name="Weber A.P.M."/>
            <person name="Boo G.H."/>
            <person name="Boo S.M."/>
            <person name="Kim K.M."/>
            <person name="Shin Y."/>
            <person name="Jung M."/>
            <person name="Lee S.J."/>
            <person name="Yim H.S."/>
            <person name="Lee J.H."/>
            <person name="Bhattacharya D."/>
            <person name="Yoon H.S."/>
        </authorList>
    </citation>
    <scope>NUCLEOTIDE SEQUENCE [LARGE SCALE GENOMIC DNA]</scope>
    <source>
        <strain evidence="2 3">SKKU-2015</strain>
        <tissue evidence="2">Whole body</tissue>
    </source>
</reference>
<evidence type="ECO:0000256" key="1">
    <source>
        <dbReference type="SAM" id="MobiDB-lite"/>
    </source>
</evidence>
<proteinExistence type="predicted"/>
<dbReference type="EMBL" id="NBIV01000176">
    <property type="protein sequence ID" value="PXF42122.1"/>
    <property type="molecule type" value="Genomic_DNA"/>
</dbReference>
<dbReference type="Proteomes" id="UP000247409">
    <property type="component" value="Unassembled WGS sequence"/>
</dbReference>
<accession>A0A2V3IJ76</accession>
<name>A0A2V3IJ76_9FLOR</name>
<keyword evidence="3" id="KW-1185">Reference proteome</keyword>
<protein>
    <submittedName>
        <fullName evidence="2">Uncharacterized protein</fullName>
    </submittedName>
</protein>
<dbReference type="AlphaFoldDB" id="A0A2V3IJ76"/>